<dbReference type="GO" id="GO:0031411">
    <property type="term" value="C:gas vesicle"/>
    <property type="evidence" value="ECO:0007669"/>
    <property type="project" value="InterPro"/>
</dbReference>
<dbReference type="Proteomes" id="UP000036356">
    <property type="component" value="Unassembled WGS sequence"/>
</dbReference>
<dbReference type="STRING" id="476652.DEAC_c08010"/>
<dbReference type="Pfam" id="PF06386">
    <property type="entry name" value="GvpL_GvpF"/>
    <property type="match status" value="1"/>
</dbReference>
<evidence type="ECO:0000313" key="1">
    <source>
        <dbReference type="EMBL" id="KLU67586.1"/>
    </source>
</evidence>
<gene>
    <name evidence="1" type="ORF">DEAC_c08010</name>
</gene>
<dbReference type="AlphaFoldDB" id="A0A0J1ISF2"/>
<accession>A0A0J1ISF2</accession>
<name>A0A0J1ISF2_9FIRM</name>
<keyword evidence="2" id="KW-1185">Reference proteome</keyword>
<comment type="caution">
    <text evidence="1">The sequence shown here is derived from an EMBL/GenBank/DDBJ whole genome shotgun (WGS) entry which is preliminary data.</text>
</comment>
<dbReference type="InterPro" id="IPR009430">
    <property type="entry name" value="GvpL/GvpF"/>
</dbReference>
<protein>
    <submittedName>
        <fullName evidence="1">Gas vesicle synthesis protein GvpL/GvpF</fullName>
    </submittedName>
</protein>
<sequence>MKKLYLLAFTRHGADLPCEAPLWVKCTTVGEYSVLWCNSPKETFSSKREFLYAMLQWYARINELNLTILPIQAGVITFSEINLVELLNKYTKELEDCFAKVDGCSEYCLILAHKERDSAHFPNLRDKENVQSGKEYLNRLRVRHEFLARKVAQTRELVEDLCSSLTPLIKDSWFELPKTIESGVYPSFLVSNSLRGEFIHKLESLAVNCDWTIDYTGPWPPFHFSSLSLKSEKHLLRESSQWVNREVFP</sequence>
<proteinExistence type="predicted"/>
<evidence type="ECO:0000313" key="2">
    <source>
        <dbReference type="Proteomes" id="UP000036356"/>
    </source>
</evidence>
<reference evidence="1 2" key="1">
    <citation type="submission" date="2015-06" db="EMBL/GenBank/DDBJ databases">
        <title>Draft genome of the moderately acidophilic sulfate reducer Candidatus Desulfosporosinus acididurans strain M1.</title>
        <authorList>
            <person name="Poehlein A."/>
            <person name="Petzsch P."/>
            <person name="Johnson B.D."/>
            <person name="Schloemann M."/>
            <person name="Daniel R."/>
            <person name="Muehling M."/>
        </authorList>
    </citation>
    <scope>NUCLEOTIDE SEQUENCE [LARGE SCALE GENOMIC DNA]</scope>
    <source>
        <strain evidence="1 2">M1</strain>
    </source>
</reference>
<dbReference type="EMBL" id="LDZY01000002">
    <property type="protein sequence ID" value="KLU67586.1"/>
    <property type="molecule type" value="Genomic_DNA"/>
</dbReference>
<dbReference type="RefSeq" id="WP_047808705.1">
    <property type="nucleotide sequence ID" value="NZ_LDZY01000002.1"/>
</dbReference>
<organism evidence="1 2">
    <name type="scientific">Desulfosporosinus acididurans</name>
    <dbReference type="NCBI Taxonomy" id="476652"/>
    <lineage>
        <taxon>Bacteria</taxon>
        <taxon>Bacillati</taxon>
        <taxon>Bacillota</taxon>
        <taxon>Clostridia</taxon>
        <taxon>Eubacteriales</taxon>
        <taxon>Desulfitobacteriaceae</taxon>
        <taxon>Desulfosporosinus</taxon>
    </lineage>
</organism>
<dbReference type="GO" id="GO:0031412">
    <property type="term" value="P:gas vesicle organization"/>
    <property type="evidence" value="ECO:0007669"/>
    <property type="project" value="InterPro"/>
</dbReference>
<dbReference type="PATRIC" id="fig|476652.3.peg.820"/>